<dbReference type="EMBL" id="FNPC01000001">
    <property type="protein sequence ID" value="SDX74149.1"/>
    <property type="molecule type" value="Genomic_DNA"/>
</dbReference>
<dbReference type="InterPro" id="IPR023631">
    <property type="entry name" value="Amidase_dom"/>
</dbReference>
<accession>A0A1H3E8F7</accession>
<dbReference type="Gene3D" id="3.90.1300.10">
    <property type="entry name" value="Amidase signature (AS) domain"/>
    <property type="match status" value="1"/>
</dbReference>
<dbReference type="Proteomes" id="UP000199079">
    <property type="component" value="Unassembled WGS sequence"/>
</dbReference>
<keyword evidence="3" id="KW-0808">Transferase</keyword>
<organism evidence="3 4">
    <name type="scientific">Halopenitus persicus</name>
    <dbReference type="NCBI Taxonomy" id="1048396"/>
    <lineage>
        <taxon>Archaea</taxon>
        <taxon>Methanobacteriati</taxon>
        <taxon>Methanobacteriota</taxon>
        <taxon>Stenosarchaea group</taxon>
        <taxon>Halobacteria</taxon>
        <taxon>Halobacteriales</taxon>
        <taxon>Haloferacaceae</taxon>
        <taxon>Halopenitus</taxon>
    </lineage>
</organism>
<evidence type="ECO:0000313" key="3">
    <source>
        <dbReference type="EMBL" id="SDX74149.1"/>
    </source>
</evidence>
<feature type="domain" description="Amidase" evidence="2">
    <location>
        <begin position="27"/>
        <end position="460"/>
    </location>
</feature>
<dbReference type="AlphaFoldDB" id="A0A1H3E8F7"/>
<evidence type="ECO:0000313" key="4">
    <source>
        <dbReference type="Proteomes" id="UP000199079"/>
    </source>
</evidence>
<evidence type="ECO:0000256" key="1">
    <source>
        <dbReference type="SAM" id="MobiDB-lite"/>
    </source>
</evidence>
<dbReference type="PANTHER" id="PTHR11895:SF7">
    <property type="entry name" value="GLUTAMYL-TRNA(GLN) AMIDOTRANSFERASE SUBUNIT A, MITOCHONDRIAL"/>
    <property type="match status" value="1"/>
</dbReference>
<reference evidence="4" key="1">
    <citation type="submission" date="2016-10" db="EMBL/GenBank/DDBJ databases">
        <authorList>
            <person name="Varghese N."/>
            <person name="Submissions S."/>
        </authorList>
    </citation>
    <scope>NUCLEOTIDE SEQUENCE [LARGE SCALE GENOMIC DNA]</scope>
    <source>
        <strain evidence="4">DC30,IBRC 10041,KCTC 4046</strain>
    </source>
</reference>
<dbReference type="PROSITE" id="PS00571">
    <property type="entry name" value="AMIDASES"/>
    <property type="match status" value="1"/>
</dbReference>
<feature type="region of interest" description="Disordered" evidence="1">
    <location>
        <begin position="123"/>
        <end position="155"/>
    </location>
</feature>
<dbReference type="InterPro" id="IPR020556">
    <property type="entry name" value="Amidase_CS"/>
</dbReference>
<proteinExistence type="predicted"/>
<dbReference type="GO" id="GO:0016740">
    <property type="term" value="F:transferase activity"/>
    <property type="evidence" value="ECO:0007669"/>
    <property type="project" value="UniProtKB-KW"/>
</dbReference>
<dbReference type="PANTHER" id="PTHR11895">
    <property type="entry name" value="TRANSAMIDASE"/>
    <property type="match status" value="1"/>
</dbReference>
<dbReference type="InterPro" id="IPR036928">
    <property type="entry name" value="AS_sf"/>
</dbReference>
<dbReference type="OrthoDB" id="359273at2157"/>
<gene>
    <name evidence="3" type="ORF">SAMN05216564_101303</name>
</gene>
<protein>
    <submittedName>
        <fullName evidence="3">Aspartyl-tRNA(Asn)/glutamyl-tRNA(Gln) amidotransferase subunit A</fullName>
    </submittedName>
</protein>
<dbReference type="SUPFAM" id="SSF75304">
    <property type="entry name" value="Amidase signature (AS) enzymes"/>
    <property type="match status" value="1"/>
</dbReference>
<evidence type="ECO:0000259" key="2">
    <source>
        <dbReference type="Pfam" id="PF01425"/>
    </source>
</evidence>
<dbReference type="RefSeq" id="WP_092730391.1">
    <property type="nucleotide sequence ID" value="NZ_FNPC01000001.1"/>
</dbReference>
<name>A0A1H3E8F7_9EURY</name>
<dbReference type="Pfam" id="PF01425">
    <property type="entry name" value="Amidase"/>
    <property type="match status" value="1"/>
</dbReference>
<sequence length="479" mass="50045">MTDTTRLSARGLAAAIEEGDATATGAVADAFERIERTNGTINAVVELREEAAREEAAAADDAAEPRGRLHGVPIALKDLDTFIEGLPCSQGSVVFEGADPPGTSVIVQRLIDEGAIVVGSTNSPEFGHKGDTANPLHGATGNPFDPEKTAGGSSGGSAAAVAARMVPVALGSDAAGSLRIPASACGVYAIKPTAGLVPEASRPDALVSLYPFMSLGGITRTVADSALVLEIISGAHPRDPVSIPNPDPDYLAATRRPIDDLSVAYSPDLGTFPVEPTVRDRVDAVAETLRAAGATVTRVDPAFDLPLERMRDAEMVLFQSTLASITQNLETKGIDLLGDHRADLTPTLVEHIEAGADHDALTLKEADVVRTRVYDALQDVLDDHDLLLSATLACEPFETGRIGPETVDGTEIDPYLDWLLTWPMNLSGHPAASVPAGRAPSGLPVGAQLVGSRFDEDAILAASAAVERRAPWRDAYPEL</sequence>
<dbReference type="InterPro" id="IPR000120">
    <property type="entry name" value="Amidase"/>
</dbReference>
<keyword evidence="4" id="KW-1185">Reference proteome</keyword>